<dbReference type="Proteomes" id="UP001167864">
    <property type="component" value="Unassembled WGS sequence"/>
</dbReference>
<dbReference type="AlphaFoldDB" id="A0AAW7K9X0"/>
<dbReference type="EMBL" id="CPYD01000008">
    <property type="protein sequence ID" value="CNE72740.1"/>
    <property type="molecule type" value="Genomic_DNA"/>
</dbReference>
<name>A0AAW7K9X0_9GAMM</name>
<dbReference type="EMBL" id="JAUEHU010000011">
    <property type="protein sequence ID" value="MDN0088230.1"/>
    <property type="molecule type" value="Genomic_DNA"/>
</dbReference>
<keyword evidence="1" id="KW-0812">Transmembrane</keyword>
<feature type="transmembrane region" description="Helical" evidence="1">
    <location>
        <begin position="21"/>
        <end position="36"/>
    </location>
</feature>
<keyword evidence="1" id="KW-0472">Membrane</keyword>
<evidence type="ECO:0000256" key="1">
    <source>
        <dbReference type="SAM" id="Phobius"/>
    </source>
</evidence>
<evidence type="ECO:0000313" key="3">
    <source>
        <dbReference type="EMBL" id="MDN0088230.1"/>
    </source>
</evidence>
<comment type="caution">
    <text evidence="3">The sequence shown here is derived from an EMBL/GenBank/DDBJ whole genome shotgun (WGS) entry which is preliminary data.</text>
</comment>
<proteinExistence type="predicted"/>
<sequence>MKLRSISEALKKLIRIRKIRWTLFLFILGGAVYFWWQQGTLVREEWSPNHQYVMRFYKITQLIPSMGSPGDGSHYSGYIKIENQAGQVFHTEQVSLMDFIEGPHWSDYGVYWFGTDFNDIVPLPTSAEK</sequence>
<reference evidence="3" key="2">
    <citation type="submission" date="2023-06" db="EMBL/GenBank/DDBJ databases">
        <authorList>
            <person name="Polev D.E."/>
            <person name="Saitova A.T."/>
            <person name="Bogumilchik E.A."/>
            <person name="Kokorina G.I."/>
            <person name="Voskresenskaia E.A."/>
        </authorList>
    </citation>
    <scope>NUCLEOTIDE SEQUENCE</scope>
    <source>
        <strain evidence="3">2145 StPb PI</strain>
    </source>
</reference>
<evidence type="ECO:0000313" key="4">
    <source>
        <dbReference type="Proteomes" id="UP000040578"/>
    </source>
</evidence>
<gene>
    <name evidence="2" type="ORF">ERS137967_02378</name>
    <name evidence="3" type="ORF">QVN42_12655</name>
</gene>
<keyword evidence="4" id="KW-1185">Reference proteome</keyword>
<evidence type="ECO:0000313" key="2">
    <source>
        <dbReference type="EMBL" id="CNE72740.1"/>
    </source>
</evidence>
<reference evidence="2 4" key="1">
    <citation type="submission" date="2015-03" db="EMBL/GenBank/DDBJ databases">
        <authorList>
            <consortium name="Pathogen Informatics"/>
            <person name="Murphy D."/>
        </authorList>
    </citation>
    <scope>NUCLEOTIDE SEQUENCE [LARGE SCALE GENOMIC DNA]</scope>
    <source>
        <strain evidence="2">Type strain: CIP110231</strain>
        <strain evidence="4">type strain: CIP110231</strain>
    </source>
</reference>
<protein>
    <submittedName>
        <fullName evidence="3">Uncharacterized protein</fullName>
    </submittedName>
</protein>
<evidence type="ECO:0000313" key="5">
    <source>
        <dbReference type="Proteomes" id="UP001167864"/>
    </source>
</evidence>
<accession>A0AAW7K9X0</accession>
<dbReference type="RefSeq" id="WP_049598995.1">
    <property type="nucleotide sequence ID" value="NZ_CPYD01000008.1"/>
</dbReference>
<organism evidence="3 5">
    <name type="scientific">Yersinia nurmii</name>
    <dbReference type="NCBI Taxonomy" id="685706"/>
    <lineage>
        <taxon>Bacteria</taxon>
        <taxon>Pseudomonadati</taxon>
        <taxon>Pseudomonadota</taxon>
        <taxon>Gammaproteobacteria</taxon>
        <taxon>Enterobacterales</taxon>
        <taxon>Yersiniaceae</taxon>
        <taxon>Yersinia</taxon>
    </lineage>
</organism>
<dbReference type="Proteomes" id="UP000040578">
    <property type="component" value="Unassembled WGS sequence"/>
</dbReference>
<keyword evidence="1" id="KW-1133">Transmembrane helix</keyword>